<comment type="caution">
    <text evidence="1">The sequence shown here is derived from an EMBL/GenBank/DDBJ whole genome shotgun (WGS) entry which is preliminary data.</text>
</comment>
<sequence length="216" mass="24697">MHYKEETISIAVHPSVFEQYSFPRDEPNTAKQTLESDHLIALIILYLQSEKNIQTQEGNVMHERKNLPKFTTEWSSRPHGGDDLMLESLSCKKISLTDFATHLPIETKEGICAHPLASTSHVKNKSKLIEEIKPLPRWHLNRMRKNLNTYEYTIQLPAGTRMEDCELDISPLKGNRDFPDPFYAQFADPISPHKAKARFAKSTCRLSVVAPIGHSF</sequence>
<name>A0ABR4QMJ6_9CEST</name>
<evidence type="ECO:0000313" key="1">
    <source>
        <dbReference type="EMBL" id="KAL5110762.1"/>
    </source>
</evidence>
<dbReference type="EMBL" id="JAKROA010000002">
    <property type="protein sequence ID" value="KAL5110762.1"/>
    <property type="molecule type" value="Genomic_DNA"/>
</dbReference>
<reference evidence="1 2" key="1">
    <citation type="journal article" date="2022" name="Front. Cell. Infect. Microbiol.">
        <title>The Genomes of Two Strains of Taenia crassiceps the Animal Model for the Study of Human Cysticercosis.</title>
        <authorList>
            <person name="Bobes R.J."/>
            <person name="Estrada K."/>
            <person name="Rios-Valencia D.G."/>
            <person name="Calderon-Gallegos A."/>
            <person name="de la Torre P."/>
            <person name="Carrero J.C."/>
            <person name="Sanchez-Flores A."/>
            <person name="Laclette J.P."/>
        </authorList>
    </citation>
    <scope>NUCLEOTIDE SEQUENCE [LARGE SCALE GENOMIC DNA]</scope>
    <source>
        <strain evidence="1">WFUcys</strain>
    </source>
</reference>
<evidence type="ECO:0000313" key="2">
    <source>
        <dbReference type="Proteomes" id="UP001651158"/>
    </source>
</evidence>
<protein>
    <recommendedName>
        <fullName evidence="3">PIH1D1/2/3 CS-like domain-containing protein</fullName>
    </recommendedName>
</protein>
<keyword evidence="2" id="KW-1185">Reference proteome</keyword>
<dbReference type="Proteomes" id="UP001651158">
    <property type="component" value="Unassembled WGS sequence"/>
</dbReference>
<gene>
    <name evidence="1" type="ORF">TcWFU_008159</name>
</gene>
<accession>A0ABR4QMJ6</accession>
<evidence type="ECO:0008006" key="3">
    <source>
        <dbReference type="Google" id="ProtNLM"/>
    </source>
</evidence>
<proteinExistence type="predicted"/>
<organism evidence="1 2">
    <name type="scientific">Taenia crassiceps</name>
    <dbReference type="NCBI Taxonomy" id="6207"/>
    <lineage>
        <taxon>Eukaryota</taxon>
        <taxon>Metazoa</taxon>
        <taxon>Spiralia</taxon>
        <taxon>Lophotrochozoa</taxon>
        <taxon>Platyhelminthes</taxon>
        <taxon>Cestoda</taxon>
        <taxon>Eucestoda</taxon>
        <taxon>Cyclophyllidea</taxon>
        <taxon>Taeniidae</taxon>
        <taxon>Taenia</taxon>
    </lineage>
</organism>